<feature type="transmembrane region" description="Helical" evidence="6">
    <location>
        <begin position="364"/>
        <end position="385"/>
    </location>
</feature>
<feature type="transmembrane region" description="Helical" evidence="6">
    <location>
        <begin position="529"/>
        <end position="551"/>
    </location>
</feature>
<keyword evidence="9" id="KW-1185">Reference proteome</keyword>
<feature type="transmembrane region" description="Helical" evidence="6">
    <location>
        <begin position="611"/>
        <end position="631"/>
    </location>
</feature>
<comment type="caution">
    <text evidence="8">The sequence shown here is derived from an EMBL/GenBank/DDBJ whole genome shotgun (WGS) entry which is preliminary data.</text>
</comment>
<feature type="transmembrane region" description="Helical" evidence="6">
    <location>
        <begin position="241"/>
        <end position="271"/>
    </location>
</feature>
<keyword evidence="4 6" id="KW-1133">Transmembrane helix</keyword>
<feature type="transmembrane region" description="Helical" evidence="6">
    <location>
        <begin position="291"/>
        <end position="312"/>
    </location>
</feature>
<evidence type="ECO:0000256" key="1">
    <source>
        <dbReference type="ARBA" id="ARBA00004651"/>
    </source>
</evidence>
<protein>
    <recommendedName>
        <fullName evidence="7">ABC3 transporter permease C-terminal domain-containing protein</fullName>
    </recommendedName>
</protein>
<organism evidence="8 9">
    <name type="scientific">Phytomonospora endophytica</name>
    <dbReference type="NCBI Taxonomy" id="714109"/>
    <lineage>
        <taxon>Bacteria</taxon>
        <taxon>Bacillati</taxon>
        <taxon>Actinomycetota</taxon>
        <taxon>Actinomycetes</taxon>
        <taxon>Micromonosporales</taxon>
        <taxon>Micromonosporaceae</taxon>
        <taxon>Phytomonospora</taxon>
    </lineage>
</organism>
<evidence type="ECO:0000313" key="9">
    <source>
        <dbReference type="Proteomes" id="UP000548476"/>
    </source>
</evidence>
<evidence type="ECO:0000313" key="8">
    <source>
        <dbReference type="EMBL" id="MBB6032281.1"/>
    </source>
</evidence>
<comment type="subcellular location">
    <subcellularLocation>
        <location evidence="1">Cell membrane</location>
        <topology evidence="1">Multi-pass membrane protein</topology>
    </subcellularLocation>
</comment>
<accession>A0A841F5T5</accession>
<evidence type="ECO:0000256" key="6">
    <source>
        <dbReference type="SAM" id="Phobius"/>
    </source>
</evidence>
<gene>
    <name evidence="8" type="ORF">HNR73_000123</name>
</gene>
<feature type="domain" description="ABC3 transporter permease C-terminal" evidence="7">
    <location>
        <begin position="209"/>
        <end position="314"/>
    </location>
</feature>
<keyword evidence="2" id="KW-1003">Cell membrane</keyword>
<feature type="transmembrane region" description="Helical" evidence="6">
    <location>
        <begin position="582"/>
        <end position="605"/>
    </location>
</feature>
<dbReference type="Pfam" id="PF02687">
    <property type="entry name" value="FtsX"/>
    <property type="match status" value="1"/>
</dbReference>
<keyword evidence="3 6" id="KW-0812">Transmembrane</keyword>
<reference evidence="8 9" key="1">
    <citation type="submission" date="2020-08" db="EMBL/GenBank/DDBJ databases">
        <title>Genomic Encyclopedia of Type Strains, Phase IV (KMG-IV): sequencing the most valuable type-strain genomes for metagenomic binning, comparative biology and taxonomic classification.</title>
        <authorList>
            <person name="Goeker M."/>
        </authorList>
    </citation>
    <scope>NUCLEOTIDE SEQUENCE [LARGE SCALE GENOMIC DNA]</scope>
    <source>
        <strain evidence="8 9">YIM 65646</strain>
    </source>
</reference>
<dbReference type="InterPro" id="IPR003838">
    <property type="entry name" value="ABC3_permease_C"/>
</dbReference>
<dbReference type="RefSeq" id="WP_203686583.1">
    <property type="nucleotide sequence ID" value="NZ_BONT01000062.1"/>
</dbReference>
<feature type="transmembrane region" description="Helical" evidence="6">
    <location>
        <begin position="196"/>
        <end position="221"/>
    </location>
</feature>
<dbReference type="Proteomes" id="UP000548476">
    <property type="component" value="Unassembled WGS sequence"/>
</dbReference>
<name>A0A841F5T5_9ACTN</name>
<keyword evidence="5 6" id="KW-0472">Membrane</keyword>
<feature type="transmembrane region" description="Helical" evidence="6">
    <location>
        <begin position="406"/>
        <end position="427"/>
    </location>
</feature>
<evidence type="ECO:0000256" key="2">
    <source>
        <dbReference type="ARBA" id="ARBA00022475"/>
    </source>
</evidence>
<dbReference type="AlphaFoldDB" id="A0A841F5T5"/>
<feature type="transmembrane region" description="Helical" evidence="6">
    <location>
        <begin position="333"/>
        <end position="358"/>
    </location>
</feature>
<proteinExistence type="predicted"/>
<sequence>MVKSFAISARLLKGAGRHGLLGTALTVVAVAVSTMLLLSALAANGAFASRAERTAWQTPQPSTKASASAVMSSRVEYIRDQPITVISLAALGASAPVPPGLSAFPKPGEFYASPALTELLGSTPADQLAQRFPALSGEVGRDALGGPGQLVAVLGLEAGDPRLAVSDEPPFDPETAPAYIADFSGTTSVNASIYDLLLKMATAMVVAPLLIFGAAAARLTVARRDTRLAALRLIGATPGQVVAMTVAEAVLTAAVGAVLGALVYAAGFAGLAQIPMQGDSWFTSDLWVGPLWLLGVLVAVPLLTGFSAVVGLRRVVVSPLGVAQRQTPPGIRAVRLIALAAALVAASLVTAGAGAMVIMVVLGAVFLAINLVGPWVVGIIGRISAAFARGPARLLAARRLVDDPRAAWRTVAGVALTGFVAGFVGLLSPGVLDDEVGDRTVISVPAGDATAAELTAGLAAAGVPAEVTVEDPDAKETTLLVAVDKDVTTVDRAKTALATLVPGQVGISDADIVHEGRILLGDIQVGVRIVLIVSFMVAIASAGIASASSILDRRRTYGLLRLAGTPLKVLNHARSIETRIPLLVMGGGAIAAGILCGLPFAAAGVFSPTGLITLTVCVVLGFAGVLAASALSRPLLNSVTGTLTPSPD</sequence>
<evidence type="ECO:0000259" key="7">
    <source>
        <dbReference type="Pfam" id="PF02687"/>
    </source>
</evidence>
<dbReference type="EMBL" id="JACHGT010000001">
    <property type="protein sequence ID" value="MBB6032281.1"/>
    <property type="molecule type" value="Genomic_DNA"/>
</dbReference>
<evidence type="ECO:0000256" key="4">
    <source>
        <dbReference type="ARBA" id="ARBA00022989"/>
    </source>
</evidence>
<evidence type="ECO:0000256" key="5">
    <source>
        <dbReference type="ARBA" id="ARBA00023136"/>
    </source>
</evidence>
<evidence type="ECO:0000256" key="3">
    <source>
        <dbReference type="ARBA" id="ARBA00022692"/>
    </source>
</evidence>
<dbReference type="GO" id="GO:0005886">
    <property type="term" value="C:plasma membrane"/>
    <property type="evidence" value="ECO:0007669"/>
    <property type="project" value="UniProtKB-SubCell"/>
</dbReference>